<comment type="caution">
    <text evidence="2">The sequence shown here is derived from an EMBL/GenBank/DDBJ whole genome shotgun (WGS) entry which is preliminary data.</text>
</comment>
<dbReference type="AlphaFoldDB" id="A0A9W9AWD4"/>
<reference evidence="2" key="1">
    <citation type="submission" date="2022-08" db="EMBL/GenBank/DDBJ databases">
        <title>A Global Phylogenomic Analysis of the Shiitake Genus Lentinula.</title>
        <authorList>
            <consortium name="DOE Joint Genome Institute"/>
            <person name="Sierra-Patev S."/>
            <person name="Min B."/>
            <person name="Naranjo-Ortiz M."/>
            <person name="Looney B."/>
            <person name="Konkel Z."/>
            <person name="Slot J.C."/>
            <person name="Sakamoto Y."/>
            <person name="Steenwyk J.L."/>
            <person name="Rokas A."/>
            <person name="Carro J."/>
            <person name="Camarero S."/>
            <person name="Ferreira P."/>
            <person name="Molpeceres G."/>
            <person name="Ruiz-Duenas F.J."/>
            <person name="Serrano A."/>
            <person name="Henrissat B."/>
            <person name="Drula E."/>
            <person name="Hughes K.W."/>
            <person name="Mata J.L."/>
            <person name="Ishikawa N.K."/>
            <person name="Vargas-Isla R."/>
            <person name="Ushijima S."/>
            <person name="Smith C.A."/>
            <person name="Ahrendt S."/>
            <person name="Andreopoulos W."/>
            <person name="He G."/>
            <person name="Labutti K."/>
            <person name="Lipzen A."/>
            <person name="Ng V."/>
            <person name="Riley R."/>
            <person name="Sandor L."/>
            <person name="Barry K."/>
            <person name="Martinez A.T."/>
            <person name="Xiao Y."/>
            <person name="Gibbons J.G."/>
            <person name="Terashima K."/>
            <person name="Grigoriev I.V."/>
            <person name="Hibbett D.S."/>
        </authorList>
    </citation>
    <scope>NUCLEOTIDE SEQUENCE</scope>
    <source>
        <strain evidence="2">JLM2183</strain>
    </source>
</reference>
<keyword evidence="3" id="KW-1185">Reference proteome</keyword>
<evidence type="ECO:0000313" key="2">
    <source>
        <dbReference type="EMBL" id="KAJ4490023.1"/>
    </source>
</evidence>
<proteinExistence type="predicted"/>
<feature type="region of interest" description="Disordered" evidence="1">
    <location>
        <begin position="100"/>
        <end position="125"/>
    </location>
</feature>
<dbReference type="OrthoDB" id="2980827at2759"/>
<feature type="compositionally biased region" description="Low complexity" evidence="1">
    <location>
        <begin position="104"/>
        <end position="119"/>
    </location>
</feature>
<protein>
    <submittedName>
        <fullName evidence="2">Uncharacterized protein</fullName>
    </submittedName>
</protein>
<dbReference type="Proteomes" id="UP001150266">
    <property type="component" value="Unassembled WGS sequence"/>
</dbReference>
<name>A0A9W9AWD4_9AGAR</name>
<evidence type="ECO:0000313" key="3">
    <source>
        <dbReference type="Proteomes" id="UP001150266"/>
    </source>
</evidence>
<dbReference type="EMBL" id="JAOTPV010000001">
    <property type="protein sequence ID" value="KAJ4490023.1"/>
    <property type="molecule type" value="Genomic_DNA"/>
</dbReference>
<organism evidence="2 3">
    <name type="scientific">Lentinula aciculospora</name>
    <dbReference type="NCBI Taxonomy" id="153920"/>
    <lineage>
        <taxon>Eukaryota</taxon>
        <taxon>Fungi</taxon>
        <taxon>Dikarya</taxon>
        <taxon>Basidiomycota</taxon>
        <taxon>Agaricomycotina</taxon>
        <taxon>Agaricomycetes</taxon>
        <taxon>Agaricomycetidae</taxon>
        <taxon>Agaricales</taxon>
        <taxon>Marasmiineae</taxon>
        <taxon>Omphalotaceae</taxon>
        <taxon>Lentinula</taxon>
    </lineage>
</organism>
<gene>
    <name evidence="2" type="ORF">J3R30DRAFT_3399468</name>
</gene>
<evidence type="ECO:0000256" key="1">
    <source>
        <dbReference type="SAM" id="MobiDB-lite"/>
    </source>
</evidence>
<feature type="region of interest" description="Disordered" evidence="1">
    <location>
        <begin position="1"/>
        <end position="22"/>
    </location>
</feature>
<sequence length="300" mass="33199">MSSSFVSNPPGPLCLCSSPRGSKPPQLRLNLGSISPLRILSNYAFEDLEKHCEHDMIQASDASLEDSSKHLTITLPSPEDAQNDDEICSASCRKDIRPLPPVPSSASTSCPTPTVSPRTRPLPPTPHLKTDEVAISLLQTHVQYLTSPTFTLEYLSPDAALHRRLSKLKRYLGEAIPNDLVPVISSARDPRAAKDLLARLSSFTGLEDTAHEPMLDPTAISLRLKELEDDKSLSDDEHDSIVFVEVESPVEGSDSWSAGGDSAFWTAPLQRYSKKWVREKKGRRQEEQDYAYILRALRSL</sequence>
<accession>A0A9W9AWD4</accession>